<dbReference type="Gene3D" id="3.40.50.150">
    <property type="entry name" value="Vaccinia Virus protein VP39"/>
    <property type="match status" value="1"/>
</dbReference>
<evidence type="ECO:0000256" key="4">
    <source>
        <dbReference type="ARBA" id="ARBA00022691"/>
    </source>
</evidence>
<dbReference type="InterPro" id="IPR050750">
    <property type="entry name" value="C5-MTase"/>
</dbReference>
<evidence type="ECO:0000256" key="5">
    <source>
        <dbReference type="ARBA" id="ARBA00022747"/>
    </source>
</evidence>
<dbReference type="InterPro" id="IPR029063">
    <property type="entry name" value="SAM-dependent_MTases_sf"/>
</dbReference>
<accession>A0ABY1NDX8</accession>
<comment type="similarity">
    <text evidence="7">Belongs to the class I-like SAM-binding methyltransferase superfamily. C5-methyltransferase family.</text>
</comment>
<evidence type="ECO:0000256" key="8">
    <source>
        <dbReference type="SAM" id="MobiDB-lite"/>
    </source>
</evidence>
<comment type="caution">
    <text evidence="9">The sequence shown here is derived from an EMBL/GenBank/DDBJ whole genome shotgun (WGS) entry which is preliminary data.</text>
</comment>
<feature type="region of interest" description="Disordered" evidence="8">
    <location>
        <begin position="194"/>
        <end position="214"/>
    </location>
</feature>
<dbReference type="PROSITE" id="PS51679">
    <property type="entry name" value="SAM_MT_C5"/>
    <property type="match status" value="1"/>
</dbReference>
<keyword evidence="4 7" id="KW-0949">S-adenosyl-L-methionine</keyword>
<sequence>MALHPEHDRPLTRHAVNGLALCAGVGGLELGLHIAEPGYRTVCYVEREAFAASTLVARMEDKALDPAPLWDDVTSFDGRSWRGKVHLVTGGYPCQPFSFAGKRKGEDDPRHLWPHIRRIVEEVDPEWCFFENVEGHLTLGAAQVFEDLRGLGYSVKAGMFSALEVGATHLRRRLFILAHADKIPLLQPNRAGAFSKGHEVQERPDAEGRADCPRQSGTALDTDVAIDPELECSSSGRGELPLFAPAPFEVGVWSEILDGHADLQPELLGLDHGVADRVDRSDAAGNGVVSLAAAHAWKVLKAAHMAL</sequence>
<dbReference type="Proteomes" id="UP001157914">
    <property type="component" value="Unassembled WGS sequence"/>
</dbReference>
<dbReference type="EMBL" id="FXTT01000001">
    <property type="protein sequence ID" value="SMP07081.1"/>
    <property type="molecule type" value="Genomic_DNA"/>
</dbReference>
<evidence type="ECO:0000313" key="10">
    <source>
        <dbReference type="Proteomes" id="UP001157914"/>
    </source>
</evidence>
<keyword evidence="3 7" id="KW-0808">Transferase</keyword>
<dbReference type="InterPro" id="IPR001525">
    <property type="entry name" value="C5_MeTfrase"/>
</dbReference>
<feature type="active site" evidence="7">
    <location>
        <position position="94"/>
    </location>
</feature>
<keyword evidence="10" id="KW-1185">Reference proteome</keyword>
<keyword evidence="5" id="KW-0680">Restriction system</keyword>
<proteinExistence type="inferred from homology"/>
<evidence type="ECO:0000256" key="2">
    <source>
        <dbReference type="ARBA" id="ARBA00022603"/>
    </source>
</evidence>
<organism evidence="9 10">
    <name type="scientific">Roseibium denhamense</name>
    <dbReference type="NCBI Taxonomy" id="76305"/>
    <lineage>
        <taxon>Bacteria</taxon>
        <taxon>Pseudomonadati</taxon>
        <taxon>Pseudomonadota</taxon>
        <taxon>Alphaproteobacteria</taxon>
        <taxon>Hyphomicrobiales</taxon>
        <taxon>Stappiaceae</taxon>
        <taxon>Roseibium</taxon>
    </lineage>
</organism>
<dbReference type="PANTHER" id="PTHR46098:SF1">
    <property type="entry name" value="TRNA (CYTOSINE(38)-C(5))-METHYLTRANSFERASE"/>
    <property type="match status" value="1"/>
</dbReference>
<gene>
    <name evidence="9" type="ORF">SAMN06265374_0827</name>
</gene>
<dbReference type="RefSeq" id="WP_283404385.1">
    <property type="nucleotide sequence ID" value="NZ_BAAAEA010000001.1"/>
</dbReference>
<feature type="compositionally biased region" description="Basic and acidic residues" evidence="8">
    <location>
        <begin position="196"/>
        <end position="212"/>
    </location>
</feature>
<evidence type="ECO:0000256" key="7">
    <source>
        <dbReference type="PROSITE-ProRule" id="PRU01016"/>
    </source>
</evidence>
<reference evidence="9 10" key="1">
    <citation type="submission" date="2017-05" db="EMBL/GenBank/DDBJ databases">
        <authorList>
            <person name="Varghese N."/>
            <person name="Submissions S."/>
        </authorList>
    </citation>
    <scope>NUCLEOTIDE SEQUENCE [LARGE SCALE GENOMIC DNA]</scope>
    <source>
        <strain evidence="9 10">DSM 15949</strain>
    </source>
</reference>
<evidence type="ECO:0000256" key="6">
    <source>
        <dbReference type="ARBA" id="ARBA00047422"/>
    </source>
</evidence>
<dbReference type="PANTHER" id="PTHR46098">
    <property type="entry name" value="TRNA (CYTOSINE(38)-C(5))-METHYLTRANSFERASE"/>
    <property type="match status" value="1"/>
</dbReference>
<evidence type="ECO:0000313" key="9">
    <source>
        <dbReference type="EMBL" id="SMP07081.1"/>
    </source>
</evidence>
<evidence type="ECO:0000256" key="3">
    <source>
        <dbReference type="ARBA" id="ARBA00022679"/>
    </source>
</evidence>
<dbReference type="Pfam" id="PF00145">
    <property type="entry name" value="DNA_methylase"/>
    <property type="match status" value="1"/>
</dbReference>
<dbReference type="EC" id="2.1.1.37" evidence="1"/>
<evidence type="ECO:0000256" key="1">
    <source>
        <dbReference type="ARBA" id="ARBA00011975"/>
    </source>
</evidence>
<keyword evidence="2 7" id="KW-0489">Methyltransferase</keyword>
<protein>
    <recommendedName>
        <fullName evidence="1">DNA (cytosine-5-)-methyltransferase</fullName>
        <ecNumber evidence="1">2.1.1.37</ecNumber>
    </recommendedName>
</protein>
<name>A0ABY1NDX8_9HYPH</name>
<comment type="catalytic activity">
    <reaction evidence="6">
        <text>a 2'-deoxycytidine in DNA + S-adenosyl-L-methionine = a 5-methyl-2'-deoxycytidine in DNA + S-adenosyl-L-homocysteine + H(+)</text>
        <dbReference type="Rhea" id="RHEA:13681"/>
        <dbReference type="Rhea" id="RHEA-COMP:11369"/>
        <dbReference type="Rhea" id="RHEA-COMP:11370"/>
        <dbReference type="ChEBI" id="CHEBI:15378"/>
        <dbReference type="ChEBI" id="CHEBI:57856"/>
        <dbReference type="ChEBI" id="CHEBI:59789"/>
        <dbReference type="ChEBI" id="CHEBI:85452"/>
        <dbReference type="ChEBI" id="CHEBI:85454"/>
        <dbReference type="EC" id="2.1.1.37"/>
    </reaction>
</comment>
<dbReference type="PRINTS" id="PR00105">
    <property type="entry name" value="C5METTRFRASE"/>
</dbReference>
<dbReference type="SUPFAM" id="SSF53335">
    <property type="entry name" value="S-adenosyl-L-methionine-dependent methyltransferases"/>
    <property type="match status" value="1"/>
</dbReference>